<dbReference type="AlphaFoldDB" id="A0A9W6XH56"/>
<proteinExistence type="predicted"/>
<feature type="region of interest" description="Disordered" evidence="1">
    <location>
        <begin position="1"/>
        <end position="97"/>
    </location>
</feature>
<dbReference type="Proteomes" id="UP001165121">
    <property type="component" value="Unassembled WGS sequence"/>
</dbReference>
<sequence length="109" mass="12122">MDEVNAALFADEVNRTFHGRSKTNSDFNRERISKQWEEEDDDGGEEEEGEEREEEDDAEEASISSVNSVEDEKGSEAGTSEAAVANQPSARPSLLFPSFKAVTLRRQVP</sequence>
<protein>
    <submittedName>
        <fullName evidence="2">Unnamed protein product</fullName>
    </submittedName>
</protein>
<feature type="compositionally biased region" description="Basic and acidic residues" evidence="1">
    <location>
        <begin position="27"/>
        <end position="36"/>
    </location>
</feature>
<comment type="caution">
    <text evidence="2">The sequence shown here is derived from an EMBL/GenBank/DDBJ whole genome shotgun (WGS) entry which is preliminary data.</text>
</comment>
<reference evidence="2" key="1">
    <citation type="submission" date="2023-04" db="EMBL/GenBank/DDBJ databases">
        <title>Phytophthora fragariaefolia NBRC 109709.</title>
        <authorList>
            <person name="Ichikawa N."/>
            <person name="Sato H."/>
            <person name="Tonouchi N."/>
        </authorList>
    </citation>
    <scope>NUCLEOTIDE SEQUENCE</scope>
    <source>
        <strain evidence="2">NBRC 109709</strain>
    </source>
</reference>
<dbReference type="OrthoDB" id="145283at2759"/>
<accession>A0A9W6XH56</accession>
<name>A0A9W6XH56_9STRA</name>
<feature type="compositionally biased region" description="Acidic residues" evidence="1">
    <location>
        <begin position="37"/>
        <end position="60"/>
    </location>
</feature>
<dbReference type="EMBL" id="BSXT01001092">
    <property type="protein sequence ID" value="GMF38513.1"/>
    <property type="molecule type" value="Genomic_DNA"/>
</dbReference>
<evidence type="ECO:0000256" key="1">
    <source>
        <dbReference type="SAM" id="MobiDB-lite"/>
    </source>
</evidence>
<organism evidence="2 3">
    <name type="scientific">Phytophthora fragariaefolia</name>
    <dbReference type="NCBI Taxonomy" id="1490495"/>
    <lineage>
        <taxon>Eukaryota</taxon>
        <taxon>Sar</taxon>
        <taxon>Stramenopiles</taxon>
        <taxon>Oomycota</taxon>
        <taxon>Peronosporomycetes</taxon>
        <taxon>Peronosporales</taxon>
        <taxon>Peronosporaceae</taxon>
        <taxon>Phytophthora</taxon>
    </lineage>
</organism>
<keyword evidence="3" id="KW-1185">Reference proteome</keyword>
<evidence type="ECO:0000313" key="2">
    <source>
        <dbReference type="EMBL" id="GMF38513.1"/>
    </source>
</evidence>
<gene>
    <name evidence="2" type="ORF">Pfra01_001114400</name>
</gene>
<evidence type="ECO:0000313" key="3">
    <source>
        <dbReference type="Proteomes" id="UP001165121"/>
    </source>
</evidence>